<evidence type="ECO:0000313" key="1">
    <source>
        <dbReference type="EMBL" id="SDV47379.1"/>
    </source>
</evidence>
<gene>
    <name evidence="1" type="ORF">SAMN05216551_102530</name>
</gene>
<dbReference type="AlphaFoldDB" id="A0A1H2PLP5"/>
<keyword evidence="2" id="KW-1185">Reference proteome</keyword>
<sequence>MNSQSRNQCWTTSPYLLCSVVRTNLLVVRNRNRLPGGFPTTKEMKMKTAAVQPTKVVAYGSFLALILSKKSRPGDGIFGRGVKGG</sequence>
<evidence type="ECO:0000313" key="2">
    <source>
        <dbReference type="Proteomes" id="UP000243719"/>
    </source>
</evidence>
<dbReference type="STRING" id="1770053.SAMN05216551_102530"/>
<name>A0A1H2PLP5_9BURK</name>
<protein>
    <submittedName>
        <fullName evidence="1">Uncharacterized protein</fullName>
    </submittedName>
</protein>
<dbReference type="EMBL" id="FNLO01000002">
    <property type="protein sequence ID" value="SDV47379.1"/>
    <property type="molecule type" value="Genomic_DNA"/>
</dbReference>
<reference evidence="2" key="1">
    <citation type="submission" date="2016-09" db="EMBL/GenBank/DDBJ databases">
        <authorList>
            <person name="Varghese N."/>
            <person name="Submissions S."/>
        </authorList>
    </citation>
    <scope>NUCLEOTIDE SEQUENCE [LARGE SCALE GENOMIC DNA]</scope>
    <source>
        <strain evidence="2">JS23</strain>
    </source>
</reference>
<accession>A0A1H2PLP5</accession>
<proteinExistence type="predicted"/>
<dbReference type="Proteomes" id="UP000243719">
    <property type="component" value="Unassembled WGS sequence"/>
</dbReference>
<organism evidence="1 2">
    <name type="scientific">Chitinasiproducens palmae</name>
    <dbReference type="NCBI Taxonomy" id="1770053"/>
    <lineage>
        <taxon>Bacteria</taxon>
        <taxon>Pseudomonadati</taxon>
        <taxon>Pseudomonadota</taxon>
        <taxon>Betaproteobacteria</taxon>
        <taxon>Burkholderiales</taxon>
        <taxon>Burkholderiaceae</taxon>
        <taxon>Chitinasiproducens</taxon>
    </lineage>
</organism>